<reference evidence="7" key="1">
    <citation type="submission" date="2021-01" db="EMBL/GenBank/DDBJ databases">
        <authorList>
            <consortium name="Genoscope - CEA"/>
            <person name="William W."/>
        </authorList>
    </citation>
    <scope>NUCLEOTIDE SEQUENCE</scope>
</reference>
<evidence type="ECO:0000256" key="5">
    <source>
        <dbReference type="ARBA" id="ARBA00023145"/>
    </source>
</evidence>
<proteinExistence type="predicted"/>
<keyword evidence="5" id="KW-0865">Zymogen</keyword>
<dbReference type="PANTHER" id="PTHR47965:SF12">
    <property type="entry name" value="ASPARTIC PROTEINASE 3-RELATED"/>
    <property type="match status" value="1"/>
</dbReference>
<name>A0A8S1RGQ2_9CILI</name>
<keyword evidence="4" id="KW-0378">Hydrolase</keyword>
<keyword evidence="1" id="KW-0645">Protease</keyword>
<evidence type="ECO:0000256" key="4">
    <source>
        <dbReference type="ARBA" id="ARBA00022801"/>
    </source>
</evidence>
<organism evidence="7 8">
    <name type="scientific">Paramecium sonneborni</name>
    <dbReference type="NCBI Taxonomy" id="65129"/>
    <lineage>
        <taxon>Eukaryota</taxon>
        <taxon>Sar</taxon>
        <taxon>Alveolata</taxon>
        <taxon>Ciliophora</taxon>
        <taxon>Intramacronucleata</taxon>
        <taxon>Oligohymenophorea</taxon>
        <taxon>Peniculida</taxon>
        <taxon>Parameciidae</taxon>
        <taxon>Paramecium</taxon>
    </lineage>
</organism>
<protein>
    <recommendedName>
        <fullName evidence="6">Peptidase A1 domain-containing protein</fullName>
    </recommendedName>
</protein>
<gene>
    <name evidence="7" type="ORF">PSON_ATCC_30995.1.T1670010</name>
</gene>
<dbReference type="InterPro" id="IPR033121">
    <property type="entry name" value="PEPTIDASE_A1"/>
</dbReference>
<evidence type="ECO:0000313" key="7">
    <source>
        <dbReference type="EMBL" id="CAD8126374.1"/>
    </source>
</evidence>
<dbReference type="Pfam" id="PF00026">
    <property type="entry name" value="Asp"/>
    <property type="match status" value="1"/>
</dbReference>
<keyword evidence="8" id="KW-1185">Reference proteome</keyword>
<comment type="caution">
    <text evidence="7">The sequence shown here is derived from an EMBL/GenBank/DDBJ whole genome shotgun (WGS) entry which is preliminary data.</text>
</comment>
<keyword evidence="3" id="KW-0064">Aspartyl protease</keyword>
<dbReference type="InterPro" id="IPR001461">
    <property type="entry name" value="Aspartic_peptidase_A1"/>
</dbReference>
<dbReference type="OrthoDB" id="293175at2759"/>
<dbReference type="EMBL" id="CAJJDN010000167">
    <property type="protein sequence ID" value="CAD8126374.1"/>
    <property type="molecule type" value="Genomic_DNA"/>
</dbReference>
<accession>A0A8S1RGQ2</accession>
<dbReference type="Proteomes" id="UP000692954">
    <property type="component" value="Unassembled WGS sequence"/>
</dbReference>
<evidence type="ECO:0000256" key="3">
    <source>
        <dbReference type="ARBA" id="ARBA00022750"/>
    </source>
</evidence>
<feature type="domain" description="Peptidase A1" evidence="6">
    <location>
        <begin position="150"/>
        <end position="292"/>
    </location>
</feature>
<evidence type="ECO:0000256" key="1">
    <source>
        <dbReference type="ARBA" id="ARBA00022670"/>
    </source>
</evidence>
<dbReference type="GO" id="GO:0004190">
    <property type="term" value="F:aspartic-type endopeptidase activity"/>
    <property type="evidence" value="ECO:0007669"/>
    <property type="project" value="UniProtKB-KW"/>
</dbReference>
<keyword evidence="2" id="KW-0732">Signal</keyword>
<evidence type="ECO:0000313" key="8">
    <source>
        <dbReference type="Proteomes" id="UP000692954"/>
    </source>
</evidence>
<evidence type="ECO:0000256" key="2">
    <source>
        <dbReference type="ARBA" id="ARBA00022729"/>
    </source>
</evidence>
<evidence type="ECO:0000259" key="6">
    <source>
        <dbReference type="Pfam" id="PF00026"/>
    </source>
</evidence>
<dbReference type="AlphaFoldDB" id="A0A8S1RGQ2"/>
<dbReference type="PANTHER" id="PTHR47965">
    <property type="entry name" value="ASPARTYL PROTEASE-RELATED"/>
    <property type="match status" value="1"/>
</dbReference>
<sequence length="362" mass="42194">MIIFLITTALALHIYPISQDPKTYAFQLAYQQGSLTIDLNSQMTQMKLKGQQIKCDDSPFGDHIKCSSCTPNCVIEEGNLMHADIILSNVLEDEQLEQMLYISTDKEEILGLGQQRGTPQFPQNPFISNIFHLCFGYTKGFISKEFKNSYQNQINYKLNSSSKYQVDLKLIKVENKTILNLTGKVTYIDSRDPYILLPEKHYRKIITFFSQYQIVEQSHNLILKNESVELPDIEFLFDENQKLILQPDSYVLTIQNQTQILRFNRSKLNRIELGLPFLAQRLITIDQNTQTFYFSDFNCDDQFQHIPQEIDYIKQIILPTSLICLVLYCIFTQKAKIKNQLTANQNYEMTKLNQEVEDEEEI</sequence>
<dbReference type="GO" id="GO:0006508">
    <property type="term" value="P:proteolysis"/>
    <property type="evidence" value="ECO:0007669"/>
    <property type="project" value="UniProtKB-KW"/>
</dbReference>